<evidence type="ECO:0000313" key="3">
    <source>
        <dbReference type="Proteomes" id="UP001209083"/>
    </source>
</evidence>
<dbReference type="Proteomes" id="UP001209083">
    <property type="component" value="Chromosome"/>
</dbReference>
<feature type="transmembrane region" description="Helical" evidence="1">
    <location>
        <begin position="90"/>
        <end position="116"/>
    </location>
</feature>
<organism evidence="2 3">
    <name type="scientific">Saxibacter everestensis</name>
    <dbReference type="NCBI Taxonomy" id="2909229"/>
    <lineage>
        <taxon>Bacteria</taxon>
        <taxon>Bacillati</taxon>
        <taxon>Actinomycetota</taxon>
        <taxon>Actinomycetes</taxon>
        <taxon>Micrococcales</taxon>
        <taxon>Brevibacteriaceae</taxon>
        <taxon>Saxibacter</taxon>
    </lineage>
</organism>
<dbReference type="EMBL" id="CP090958">
    <property type="protein sequence ID" value="WGW11063.1"/>
    <property type="molecule type" value="Genomic_DNA"/>
</dbReference>
<keyword evidence="1" id="KW-1133">Transmembrane helix</keyword>
<feature type="transmembrane region" description="Helical" evidence="1">
    <location>
        <begin position="60"/>
        <end position="83"/>
    </location>
</feature>
<sequence length="165" mass="17562">MPYPPGGAVNADIATKTVNRQEDPNQSNECTGNNQNVTQREWTENPGTRLTSRLRLLSELALLTLSELALPLALLALLALAILTLSVLTLALLALSVLALLTELALALTLLTLTLLTLTVLALTLTLLTVLALALSVLARAGVARVIWPRLMGSTHRKTSLRGIA</sequence>
<accession>A0ABY8QQ13</accession>
<keyword evidence="3" id="KW-1185">Reference proteome</keyword>
<proteinExistence type="predicted"/>
<reference evidence="2 3" key="1">
    <citation type="submission" date="2023-05" db="EMBL/GenBank/DDBJ databases">
        <title>Lithophilousrod everest ZFBP1038 complete genpme.</title>
        <authorList>
            <person name="Tian M."/>
        </authorList>
    </citation>
    <scope>NUCLEOTIDE SEQUENCE [LARGE SCALE GENOMIC DNA]</scope>
    <source>
        <strain evidence="2 3">ZFBP1038</strain>
    </source>
</reference>
<protein>
    <recommendedName>
        <fullName evidence="4">ABC transmembrane type-1 domain-containing protein</fullName>
    </recommendedName>
</protein>
<name>A0ABY8QQ13_9MICO</name>
<evidence type="ECO:0000256" key="1">
    <source>
        <dbReference type="SAM" id="Phobius"/>
    </source>
</evidence>
<dbReference type="RefSeq" id="WP_349637846.1">
    <property type="nucleotide sequence ID" value="NZ_CP090958.1"/>
</dbReference>
<feature type="transmembrane region" description="Helical" evidence="1">
    <location>
        <begin position="122"/>
        <end position="148"/>
    </location>
</feature>
<gene>
    <name evidence="2" type="ORF">LWF01_13260</name>
</gene>
<keyword evidence="1" id="KW-0472">Membrane</keyword>
<keyword evidence="1" id="KW-0812">Transmembrane</keyword>
<evidence type="ECO:0000313" key="2">
    <source>
        <dbReference type="EMBL" id="WGW11063.1"/>
    </source>
</evidence>
<evidence type="ECO:0008006" key="4">
    <source>
        <dbReference type="Google" id="ProtNLM"/>
    </source>
</evidence>